<sequence>MEEIKLSTGIKKIAIKDEDGEVVTVLSVNVADARTADKFARIIDELNGIYGRCEEEADQWKQDHADVAVTEENQIPLILEVNRIRVKYLNQIINSIEELFGAGTIKNIYGEIVPDENALMEFIEQIIPVMSSLFNKRFEQTKKRYNSNRKGARA</sequence>
<reference evidence="1" key="1">
    <citation type="journal article" date="2021" name="Proc. Natl. Acad. Sci. U.S.A.">
        <title>A Catalog of Tens of Thousands of Viruses from Human Metagenomes Reveals Hidden Associations with Chronic Diseases.</title>
        <authorList>
            <person name="Tisza M.J."/>
            <person name="Buck C.B."/>
        </authorList>
    </citation>
    <scope>NUCLEOTIDE SEQUENCE</scope>
    <source>
        <strain evidence="1">CtlD98</strain>
    </source>
</reference>
<accession>A0A8S5S9E4</accession>
<proteinExistence type="predicted"/>
<protein>
    <submittedName>
        <fullName evidence="1">Uncharacterized protein</fullName>
    </submittedName>
</protein>
<organism evidence="1">
    <name type="scientific">Myoviridae sp. ctlD98</name>
    <dbReference type="NCBI Taxonomy" id="2827705"/>
    <lineage>
        <taxon>Viruses</taxon>
        <taxon>Duplodnaviria</taxon>
        <taxon>Heunggongvirae</taxon>
        <taxon>Uroviricota</taxon>
        <taxon>Caudoviricetes</taxon>
    </lineage>
</organism>
<name>A0A8S5S9E4_9CAUD</name>
<evidence type="ECO:0000313" key="1">
    <source>
        <dbReference type="EMBL" id="DAF47558.1"/>
    </source>
</evidence>
<dbReference type="EMBL" id="BK032556">
    <property type="protein sequence ID" value="DAF47558.1"/>
    <property type="molecule type" value="Genomic_DNA"/>
</dbReference>